<gene>
    <name evidence="1" type="ORF">LMH87_010410</name>
</gene>
<protein>
    <submittedName>
        <fullName evidence="1">Uncharacterized protein</fullName>
    </submittedName>
</protein>
<keyword evidence="2" id="KW-1185">Reference proteome</keyword>
<dbReference type="EMBL" id="JAJHUN010000008">
    <property type="protein sequence ID" value="KAJ4153945.1"/>
    <property type="molecule type" value="Genomic_DNA"/>
</dbReference>
<dbReference type="AlphaFoldDB" id="A0A9W8QE62"/>
<reference evidence="1" key="1">
    <citation type="journal article" date="2023" name="Access Microbiol">
        <title>De-novo genome assembly for Akanthomyces muscarius, a biocontrol agent of insect agricultural pests.</title>
        <authorList>
            <person name="Erdos Z."/>
            <person name="Studholme D.J."/>
            <person name="Raymond B."/>
            <person name="Sharma M."/>
        </authorList>
    </citation>
    <scope>NUCLEOTIDE SEQUENCE</scope>
    <source>
        <strain evidence="1">Ve6</strain>
    </source>
</reference>
<proteinExistence type="predicted"/>
<name>A0A9W8QE62_AKAMU</name>
<organism evidence="1 2">
    <name type="scientific">Akanthomyces muscarius</name>
    <name type="common">Entomopathogenic fungus</name>
    <name type="synonym">Lecanicillium muscarium</name>
    <dbReference type="NCBI Taxonomy" id="2231603"/>
    <lineage>
        <taxon>Eukaryota</taxon>
        <taxon>Fungi</taxon>
        <taxon>Dikarya</taxon>
        <taxon>Ascomycota</taxon>
        <taxon>Pezizomycotina</taxon>
        <taxon>Sordariomycetes</taxon>
        <taxon>Hypocreomycetidae</taxon>
        <taxon>Hypocreales</taxon>
        <taxon>Cordycipitaceae</taxon>
        <taxon>Akanthomyces</taxon>
    </lineage>
</organism>
<dbReference type="KEGG" id="amus:LMH87_010410"/>
<sequence>MSMRLCHGKDESPILMTGHDPCRPSWEIEVNINKVPEGEKEDSRPVYAYATNQKEADAGSNVCGSLHLFTLMLPSLRNHAQCQRK</sequence>
<comment type="caution">
    <text evidence="1">The sequence shown here is derived from an EMBL/GenBank/DDBJ whole genome shotgun (WGS) entry which is preliminary data.</text>
</comment>
<dbReference type="GeneID" id="80897569"/>
<evidence type="ECO:0000313" key="1">
    <source>
        <dbReference type="EMBL" id="KAJ4153945.1"/>
    </source>
</evidence>
<evidence type="ECO:0000313" key="2">
    <source>
        <dbReference type="Proteomes" id="UP001144673"/>
    </source>
</evidence>
<dbReference type="RefSeq" id="XP_056054603.1">
    <property type="nucleotide sequence ID" value="XM_056197567.1"/>
</dbReference>
<dbReference type="Proteomes" id="UP001144673">
    <property type="component" value="Chromosome 5"/>
</dbReference>
<accession>A0A9W8QE62</accession>